<organism evidence="11 12">
    <name type="scientific">Paenibacillus methanolicus</name>
    <dbReference type="NCBI Taxonomy" id="582686"/>
    <lineage>
        <taxon>Bacteria</taxon>
        <taxon>Bacillati</taxon>
        <taxon>Bacillota</taxon>
        <taxon>Bacilli</taxon>
        <taxon>Bacillales</taxon>
        <taxon>Paenibacillaceae</taxon>
        <taxon>Paenibacillus</taxon>
    </lineage>
</organism>
<dbReference type="InterPro" id="IPR041796">
    <property type="entry name" value="Mre11_N"/>
</dbReference>
<comment type="caution">
    <text evidence="11">The sequence shown here is derived from an EMBL/GenBank/DDBJ whole genome shotgun (WGS) entry which is preliminary data.</text>
</comment>
<evidence type="ECO:0000259" key="10">
    <source>
        <dbReference type="Pfam" id="PF12320"/>
    </source>
</evidence>
<dbReference type="OrthoDB" id="9773856at2"/>
<dbReference type="GO" id="GO:0008408">
    <property type="term" value="F:3'-5' exonuclease activity"/>
    <property type="evidence" value="ECO:0007669"/>
    <property type="project" value="InterPro"/>
</dbReference>
<dbReference type="Pfam" id="PF00149">
    <property type="entry name" value="Metallophos"/>
    <property type="match status" value="1"/>
</dbReference>
<accession>A0A5S5CF49</accession>
<evidence type="ECO:0000313" key="12">
    <source>
        <dbReference type="Proteomes" id="UP000323257"/>
    </source>
</evidence>
<evidence type="ECO:0000259" key="9">
    <source>
        <dbReference type="Pfam" id="PF00149"/>
    </source>
</evidence>
<evidence type="ECO:0000256" key="2">
    <source>
        <dbReference type="ARBA" id="ARBA00011322"/>
    </source>
</evidence>
<keyword evidence="5 8" id="KW-0378">Hydrolase</keyword>
<dbReference type="GO" id="GO:0004519">
    <property type="term" value="F:endonuclease activity"/>
    <property type="evidence" value="ECO:0007669"/>
    <property type="project" value="UniProtKB-KW"/>
</dbReference>
<dbReference type="GO" id="GO:0006260">
    <property type="term" value="P:DNA replication"/>
    <property type="evidence" value="ECO:0007669"/>
    <property type="project" value="UniProtKB-KW"/>
</dbReference>
<keyword evidence="12" id="KW-1185">Reference proteome</keyword>
<dbReference type="Proteomes" id="UP000323257">
    <property type="component" value="Unassembled WGS sequence"/>
</dbReference>
<reference evidence="11 12" key="1">
    <citation type="submission" date="2019-07" db="EMBL/GenBank/DDBJ databases">
        <title>Genomic Encyclopedia of Type Strains, Phase III (KMG-III): the genomes of soil and plant-associated and newly described type strains.</title>
        <authorList>
            <person name="Whitman W."/>
        </authorList>
    </citation>
    <scope>NUCLEOTIDE SEQUENCE [LARGE SCALE GENOMIC DNA]</scope>
    <source>
        <strain evidence="11 12">BL24</strain>
    </source>
</reference>
<dbReference type="InterPro" id="IPR004593">
    <property type="entry name" value="SbcD"/>
</dbReference>
<dbReference type="NCBIfam" id="TIGR00619">
    <property type="entry name" value="sbcd"/>
    <property type="match status" value="1"/>
</dbReference>
<feature type="domain" description="Calcineurin-like phosphoesterase" evidence="9">
    <location>
        <begin position="1"/>
        <end position="224"/>
    </location>
</feature>
<dbReference type="PANTHER" id="PTHR30337">
    <property type="entry name" value="COMPONENT OF ATP-DEPENDENT DSDNA EXONUCLEASE"/>
    <property type="match status" value="1"/>
</dbReference>
<keyword evidence="7 8" id="KW-0233">DNA recombination</keyword>
<evidence type="ECO:0000256" key="8">
    <source>
        <dbReference type="RuleBase" id="RU363069"/>
    </source>
</evidence>
<comment type="function">
    <text evidence="8">SbcCD cleaves DNA hairpin structures. These structures can inhibit DNA replication and are intermediates in certain DNA recombination reactions. The complex acts as a 3'-&gt;5' double strand exonuclease that can open hairpins. It also has a 5' single-strand endonuclease activity.</text>
</comment>
<dbReference type="InterPro" id="IPR004843">
    <property type="entry name" value="Calcineurin-like_PHP"/>
</dbReference>
<comment type="similarity">
    <text evidence="1 8">Belongs to the SbcD family.</text>
</comment>
<keyword evidence="4 8" id="KW-0540">Nuclease</keyword>
<dbReference type="InterPro" id="IPR026843">
    <property type="entry name" value="SbcD_C"/>
</dbReference>
<sequence length="401" mass="44267">MRILHTADWHFGRSLEGRSRMEEQEEFVEELVGIVRDEAIDLVMIAGDVYDSVNPPAAAEQLFYEALSRLADGGKRTVAVIAGNHDHPERVAASSPLAAKSGIRLVGLPSAEPIIADVSRTGERAVIAALPYPSESRLRELLSEATDEAALRSAYSERVGRLMTRLAGHYRPDTVNLAMSHIYVLGGLETDSERPIQVGGAYTVDPSALRVGAQYVALGHLHRPQQTAGDPRMRYSGSPLAYSFSEAGQAKSVTVFDATPDVVIEPREVLLRCGRPLVKWTARGGLEEVYRWLEEGRDARAWVDLDIWMTESMTISHIQQLRKQHEGLVHIRPVYPETAAADEADARSREQLPAEELFRRFFAKQTGGAEPDADTIRLFLELIAEDEADFGREDAEGGDAE</sequence>
<dbReference type="InterPro" id="IPR050535">
    <property type="entry name" value="DNA_Repair-Maintenance_Comp"/>
</dbReference>
<dbReference type="CDD" id="cd00840">
    <property type="entry name" value="MPP_Mre11_N"/>
    <property type="match status" value="1"/>
</dbReference>
<keyword evidence="8" id="KW-0255">Endonuclease</keyword>
<evidence type="ECO:0000256" key="1">
    <source>
        <dbReference type="ARBA" id="ARBA00010555"/>
    </source>
</evidence>
<dbReference type="Gene3D" id="3.60.21.10">
    <property type="match status" value="1"/>
</dbReference>
<dbReference type="AlphaFoldDB" id="A0A5S5CF49"/>
<dbReference type="PANTHER" id="PTHR30337:SF0">
    <property type="entry name" value="NUCLEASE SBCCD SUBUNIT D"/>
    <property type="match status" value="1"/>
</dbReference>
<comment type="subunit">
    <text evidence="2 8">Heterodimer of SbcC and SbcD.</text>
</comment>
<evidence type="ECO:0000256" key="7">
    <source>
        <dbReference type="ARBA" id="ARBA00023172"/>
    </source>
</evidence>
<gene>
    <name evidence="8" type="primary">sbcD</name>
    <name evidence="11" type="ORF">BCM02_102597</name>
</gene>
<evidence type="ECO:0000313" key="11">
    <source>
        <dbReference type="EMBL" id="TYP78021.1"/>
    </source>
</evidence>
<evidence type="ECO:0000256" key="5">
    <source>
        <dbReference type="ARBA" id="ARBA00022801"/>
    </source>
</evidence>
<name>A0A5S5CF49_9BACL</name>
<dbReference type="InterPro" id="IPR029052">
    <property type="entry name" value="Metallo-depent_PP-like"/>
</dbReference>
<dbReference type="EMBL" id="VNHS01000002">
    <property type="protein sequence ID" value="TYP78021.1"/>
    <property type="molecule type" value="Genomic_DNA"/>
</dbReference>
<evidence type="ECO:0000256" key="4">
    <source>
        <dbReference type="ARBA" id="ARBA00022722"/>
    </source>
</evidence>
<feature type="domain" description="Nuclease SbcCD subunit D C-terminal" evidence="10">
    <location>
        <begin position="273"/>
        <end position="366"/>
    </location>
</feature>
<dbReference type="Pfam" id="PF12320">
    <property type="entry name" value="SbcD_C"/>
    <property type="match status" value="1"/>
</dbReference>
<proteinExistence type="inferred from homology"/>
<keyword evidence="8" id="KW-0235">DNA replication</keyword>
<dbReference type="GO" id="GO:0006310">
    <property type="term" value="P:DNA recombination"/>
    <property type="evidence" value="ECO:0007669"/>
    <property type="project" value="UniProtKB-KW"/>
</dbReference>
<dbReference type="SUPFAM" id="SSF56300">
    <property type="entry name" value="Metallo-dependent phosphatases"/>
    <property type="match status" value="1"/>
</dbReference>
<evidence type="ECO:0000256" key="6">
    <source>
        <dbReference type="ARBA" id="ARBA00022839"/>
    </source>
</evidence>
<dbReference type="RefSeq" id="WP_148928489.1">
    <property type="nucleotide sequence ID" value="NZ_VNHS01000002.1"/>
</dbReference>
<keyword evidence="6 8" id="KW-0269">Exonuclease</keyword>
<protein>
    <recommendedName>
        <fullName evidence="3 8">Nuclease SbcCD subunit D</fullName>
    </recommendedName>
</protein>
<evidence type="ECO:0000256" key="3">
    <source>
        <dbReference type="ARBA" id="ARBA00013365"/>
    </source>
</evidence>